<keyword evidence="1" id="KW-0732">Signal</keyword>
<evidence type="ECO:0000313" key="2">
    <source>
        <dbReference type="EMBL" id="GEA82660.1"/>
    </source>
</evidence>
<feature type="chain" id="PRO_5021291038" description="Secreted protein" evidence="1">
    <location>
        <begin position="29"/>
        <end position="180"/>
    </location>
</feature>
<accession>A0A4Y3KI67</accession>
<dbReference type="EMBL" id="BJLP01000078">
    <property type="protein sequence ID" value="GEA82660.1"/>
    <property type="molecule type" value="Genomic_DNA"/>
</dbReference>
<name>A0A4Y3KI67_CELUD</name>
<comment type="caution">
    <text evidence="2">The sequence shown here is derived from an EMBL/GenBank/DDBJ whole genome shotgun (WGS) entry which is preliminary data.</text>
</comment>
<keyword evidence="3" id="KW-1185">Reference proteome</keyword>
<dbReference type="AlphaFoldDB" id="A0A4Y3KI67"/>
<evidence type="ECO:0000313" key="3">
    <source>
        <dbReference type="Proteomes" id="UP000315842"/>
    </source>
</evidence>
<protein>
    <recommendedName>
        <fullName evidence="4">Secreted protein</fullName>
    </recommendedName>
</protein>
<organism evidence="2 3">
    <name type="scientific">Cellulomonas uda</name>
    <dbReference type="NCBI Taxonomy" id="1714"/>
    <lineage>
        <taxon>Bacteria</taxon>
        <taxon>Bacillati</taxon>
        <taxon>Actinomycetota</taxon>
        <taxon>Actinomycetes</taxon>
        <taxon>Micrococcales</taxon>
        <taxon>Cellulomonadaceae</taxon>
        <taxon>Cellulomonas</taxon>
    </lineage>
</organism>
<evidence type="ECO:0008006" key="4">
    <source>
        <dbReference type="Google" id="ProtNLM"/>
    </source>
</evidence>
<gene>
    <name evidence="2" type="ORF">CUD01_31040</name>
</gene>
<sequence>MRKGLMGRGRRTVVTAVAAVLVAGAAYAAADAVRGSDVDCSATEAPTLTAALLLAQACEHDVVALDSLDPYSSLTATPVGAVRASASTGAVRTDVSGEWAPVDPSVVTDEESGELRVASPVHAITFDPKDGSGFVAIESDEGAISLDVPVDLGAPRVSGSRVVWDVLDATEVRVKLAGHG</sequence>
<dbReference type="Proteomes" id="UP000315842">
    <property type="component" value="Unassembled WGS sequence"/>
</dbReference>
<proteinExistence type="predicted"/>
<feature type="signal peptide" evidence="1">
    <location>
        <begin position="1"/>
        <end position="28"/>
    </location>
</feature>
<evidence type="ECO:0000256" key="1">
    <source>
        <dbReference type="SAM" id="SignalP"/>
    </source>
</evidence>
<reference evidence="2 3" key="1">
    <citation type="submission" date="2019-06" db="EMBL/GenBank/DDBJ databases">
        <title>Whole genome shotgun sequence of Cellulomonas uda NBRC 3747.</title>
        <authorList>
            <person name="Hosoyama A."/>
            <person name="Uohara A."/>
            <person name="Ohji S."/>
            <person name="Ichikawa N."/>
        </authorList>
    </citation>
    <scope>NUCLEOTIDE SEQUENCE [LARGE SCALE GENOMIC DNA]</scope>
    <source>
        <strain evidence="2 3">NBRC 3747</strain>
    </source>
</reference>